<dbReference type="STRING" id="1714264.BTO30_15020"/>
<dbReference type="EMBL" id="MSDU01000048">
    <property type="protein sequence ID" value="OLN21426.1"/>
    <property type="molecule type" value="Genomic_DNA"/>
</dbReference>
<evidence type="ECO:0000313" key="1">
    <source>
        <dbReference type="EMBL" id="OLN21426.1"/>
    </source>
</evidence>
<reference evidence="1 2" key="1">
    <citation type="submission" date="2016-12" db="EMBL/GenBank/DDBJ databases">
        <title>Domibacillus antri genome sequencing.</title>
        <authorList>
            <person name="Verma A."/>
            <person name="Krishnamurthi S."/>
        </authorList>
    </citation>
    <scope>NUCLEOTIDE SEQUENCE [LARGE SCALE GENOMIC DNA]</scope>
    <source>
        <strain evidence="1 2">XD80</strain>
    </source>
</reference>
<dbReference type="RefSeq" id="WP_075399522.1">
    <property type="nucleotide sequence ID" value="NZ_MSDU01000048.1"/>
</dbReference>
<sequence length="78" mass="8899">MDLIIQKPIFNPDLQGMMVLIQGADARGLERDGVFYVRNAFEHTLNVRDIFGKAHELNIEDFEEKQEGSSLVLKVLPK</sequence>
<organism evidence="1 2">
    <name type="scientific">Domibacillus antri</name>
    <dbReference type="NCBI Taxonomy" id="1714264"/>
    <lineage>
        <taxon>Bacteria</taxon>
        <taxon>Bacillati</taxon>
        <taxon>Bacillota</taxon>
        <taxon>Bacilli</taxon>
        <taxon>Bacillales</taxon>
        <taxon>Bacillaceae</taxon>
        <taxon>Domibacillus</taxon>
    </lineage>
</organism>
<gene>
    <name evidence="1" type="ORF">BTO30_15020</name>
</gene>
<name>A0A1Q8Q255_9BACI</name>
<comment type="caution">
    <text evidence="1">The sequence shown here is derived from an EMBL/GenBank/DDBJ whole genome shotgun (WGS) entry which is preliminary data.</text>
</comment>
<proteinExistence type="predicted"/>
<accession>A0A1Q8Q255</accession>
<keyword evidence="2" id="KW-1185">Reference proteome</keyword>
<evidence type="ECO:0000313" key="2">
    <source>
        <dbReference type="Proteomes" id="UP000185568"/>
    </source>
</evidence>
<dbReference type="Proteomes" id="UP000185568">
    <property type="component" value="Unassembled WGS sequence"/>
</dbReference>
<dbReference type="AlphaFoldDB" id="A0A1Q8Q255"/>
<protein>
    <submittedName>
        <fullName evidence="1">Uncharacterized protein</fullName>
    </submittedName>
</protein>